<organism evidence="1 2">
    <name type="scientific">Owenia fusiformis</name>
    <name type="common">Polychaete worm</name>
    <dbReference type="NCBI Taxonomy" id="6347"/>
    <lineage>
        <taxon>Eukaryota</taxon>
        <taxon>Metazoa</taxon>
        <taxon>Spiralia</taxon>
        <taxon>Lophotrochozoa</taxon>
        <taxon>Annelida</taxon>
        <taxon>Polychaeta</taxon>
        <taxon>Sedentaria</taxon>
        <taxon>Canalipalpata</taxon>
        <taxon>Sabellida</taxon>
        <taxon>Oweniida</taxon>
        <taxon>Oweniidae</taxon>
        <taxon>Owenia</taxon>
    </lineage>
</organism>
<feature type="non-terminal residue" evidence="1">
    <location>
        <position position="1"/>
    </location>
</feature>
<name>A0A8S4MW63_OWEFU</name>
<reference evidence="1" key="1">
    <citation type="submission" date="2022-03" db="EMBL/GenBank/DDBJ databases">
        <authorList>
            <person name="Martin C."/>
        </authorList>
    </citation>
    <scope>NUCLEOTIDE SEQUENCE</scope>
</reference>
<comment type="caution">
    <text evidence="1">The sequence shown here is derived from an EMBL/GenBank/DDBJ whole genome shotgun (WGS) entry which is preliminary data.</text>
</comment>
<gene>
    <name evidence="1" type="ORF">OFUS_LOCUS631</name>
</gene>
<proteinExistence type="predicted"/>
<dbReference type="Proteomes" id="UP000749559">
    <property type="component" value="Unassembled WGS sequence"/>
</dbReference>
<keyword evidence="2" id="KW-1185">Reference proteome</keyword>
<sequence>MAAQYMCYYCPRQDDEIDAILSHCLNNHITENFSKREHMIDPASGRHKYASRHFNVSLVKVKELQAKGNKVIADPTSMKLRLKGQAHGIQVEEQAQSPIDRADKQIALDLDETEGTDEERIEDVKSDITETELEGVMKRVLEIMKKMDRCDSGITRFIF</sequence>
<protein>
    <submittedName>
        <fullName evidence="1">Uncharacterized protein</fullName>
    </submittedName>
</protein>
<evidence type="ECO:0000313" key="1">
    <source>
        <dbReference type="EMBL" id="CAH1772966.1"/>
    </source>
</evidence>
<dbReference type="AlphaFoldDB" id="A0A8S4MW63"/>
<dbReference type="EMBL" id="CAIIXF020000001">
    <property type="protein sequence ID" value="CAH1772966.1"/>
    <property type="molecule type" value="Genomic_DNA"/>
</dbReference>
<accession>A0A8S4MW63</accession>
<evidence type="ECO:0000313" key="2">
    <source>
        <dbReference type="Proteomes" id="UP000749559"/>
    </source>
</evidence>